<dbReference type="AlphaFoldDB" id="A0A2Y9BNX4"/>
<dbReference type="Gene3D" id="3.60.15.10">
    <property type="entry name" value="Ribonuclease Z/Hydroxyacylglutathione hydrolase-like"/>
    <property type="match status" value="1"/>
</dbReference>
<dbReference type="PANTHER" id="PTHR30619:SF7">
    <property type="entry name" value="BETA-LACTAMASE DOMAIN PROTEIN"/>
    <property type="match status" value="1"/>
</dbReference>
<evidence type="ECO:0000313" key="3">
    <source>
        <dbReference type="EMBL" id="PWJ21482.1"/>
    </source>
</evidence>
<dbReference type="PANTHER" id="PTHR30619">
    <property type="entry name" value="DNA INTERNALIZATION/COMPETENCE PROTEIN COMEC/REC2"/>
    <property type="match status" value="1"/>
</dbReference>
<organism evidence="3 4">
    <name type="scientific">Faecalicatena orotica</name>
    <dbReference type="NCBI Taxonomy" id="1544"/>
    <lineage>
        <taxon>Bacteria</taxon>
        <taxon>Bacillati</taxon>
        <taxon>Bacillota</taxon>
        <taxon>Clostridia</taxon>
        <taxon>Lachnospirales</taxon>
        <taxon>Lachnospiraceae</taxon>
        <taxon>Faecalicatena</taxon>
    </lineage>
</organism>
<dbReference type="InterPro" id="IPR035681">
    <property type="entry name" value="ComA-like_MBL"/>
</dbReference>
<keyword evidence="4" id="KW-1185">Reference proteome</keyword>
<dbReference type="EMBL" id="QGDL01000020">
    <property type="protein sequence ID" value="PWJ21482.1"/>
    <property type="molecule type" value="Genomic_DNA"/>
</dbReference>
<dbReference type="SMART" id="SM00849">
    <property type="entry name" value="Lactamase_B"/>
    <property type="match status" value="1"/>
</dbReference>
<name>A0A2Y9BNX4_9FIRM</name>
<dbReference type="InterPro" id="IPR036866">
    <property type="entry name" value="RibonucZ/Hydroxyglut_hydro"/>
</dbReference>
<feature type="compositionally biased region" description="Basic and acidic residues" evidence="1">
    <location>
        <begin position="293"/>
        <end position="319"/>
    </location>
</feature>
<evidence type="ECO:0000256" key="1">
    <source>
        <dbReference type="SAM" id="MobiDB-lite"/>
    </source>
</evidence>
<evidence type="ECO:0000313" key="4">
    <source>
        <dbReference type="Proteomes" id="UP000245845"/>
    </source>
</evidence>
<reference evidence="3 4" key="1">
    <citation type="submission" date="2018-05" db="EMBL/GenBank/DDBJ databases">
        <title>The Hungate 1000. A catalogue of reference genomes from the rumen microbiome.</title>
        <authorList>
            <person name="Kelly W."/>
        </authorList>
    </citation>
    <scope>NUCLEOTIDE SEQUENCE [LARGE SCALE GENOMIC DNA]</scope>
    <source>
        <strain evidence="3 4">NLAE-zl-C242</strain>
    </source>
</reference>
<dbReference type="SUPFAM" id="SSF57884">
    <property type="entry name" value="Ada DNA repair protein, N-terminal domain (N-Ada 10)"/>
    <property type="match status" value="1"/>
</dbReference>
<dbReference type="Gene3D" id="3.40.10.10">
    <property type="entry name" value="DNA Methylphosphotriester Repair Domain"/>
    <property type="match status" value="1"/>
</dbReference>
<gene>
    <name evidence="3" type="ORF">A8806_12051</name>
</gene>
<protein>
    <submittedName>
        <fullName evidence="3">DNA internalization-related competence protein ComEC/Rec2</fullName>
    </submittedName>
</protein>
<proteinExistence type="predicted"/>
<feature type="region of interest" description="Disordered" evidence="1">
    <location>
        <begin position="289"/>
        <end position="357"/>
    </location>
</feature>
<comment type="caution">
    <text evidence="3">The sequence shown here is derived from an EMBL/GenBank/DDBJ whole genome shotgun (WGS) entry which is preliminary data.</text>
</comment>
<dbReference type="InterPro" id="IPR035451">
    <property type="entry name" value="Ada-like_dom_sf"/>
</dbReference>
<feature type="domain" description="Metallo-beta-lactamase" evidence="2">
    <location>
        <begin position="52"/>
        <end position="245"/>
    </location>
</feature>
<dbReference type="SUPFAM" id="SSF56281">
    <property type="entry name" value="Metallo-hydrolase/oxidoreductase"/>
    <property type="match status" value="1"/>
</dbReference>
<sequence>MQKRAIRNKIISIFMAAFLLCIGWMTGLQGAEAAGTESSNSLLEVHYIDVGQGDATLIKSDGHAMLIDAGNNNKGTAVQSYLQKQGIKKLDYVIGTHPDADHIGGLDVIIYKFDCTTVMMPDYSKDTKTYEEVVDTLKAKNYKALHPKTGDTYQLGDASFTVTAPSERKYDSANDYSIAIRLEHGDNHFLFVGDAEEESEQEMLKTKQKLSADVYKVSHHGSRSGTTEGFLKAVNPQYAVISCGEDNSYGHPHAEVMNLLRTEGIKVFRTDEQGTIVAVSDGKKITWNMSPDESWRAGEPKGTRSDAEPAVKNTKEEKNGGSYILNTNTKKVHRPSCSSVKKMADKNKKKTKKSLKELEKEGYTPCQNCMDK</sequence>
<accession>A0A2Y9BNX4</accession>
<dbReference type="Proteomes" id="UP000245845">
    <property type="component" value="Unassembled WGS sequence"/>
</dbReference>
<dbReference type="OrthoDB" id="9783680at2"/>
<dbReference type="Pfam" id="PF00753">
    <property type="entry name" value="Lactamase_B"/>
    <property type="match status" value="1"/>
</dbReference>
<dbReference type="InterPro" id="IPR001279">
    <property type="entry name" value="Metallo-B-lactamas"/>
</dbReference>
<dbReference type="CDD" id="cd07731">
    <property type="entry name" value="ComA-like_MBL-fold"/>
    <property type="match status" value="1"/>
</dbReference>
<dbReference type="InterPro" id="IPR052159">
    <property type="entry name" value="Competence_DNA_uptake"/>
</dbReference>
<evidence type="ECO:0000259" key="2">
    <source>
        <dbReference type="SMART" id="SM00849"/>
    </source>
</evidence>